<dbReference type="eggNOG" id="ENOG5030284">
    <property type="taxonomic scope" value="Bacteria"/>
</dbReference>
<gene>
    <name evidence="1" type="ORF">S58_16650</name>
</gene>
<reference evidence="1 2" key="1">
    <citation type="journal article" date="2013" name="Appl. Environ. Microbiol.">
        <title>Genome analysis suggests that the soil oligotrophic bacterium Agromonas oligotrophica (Bradyrhizobium oligotrophicum) is a nitrogen-fixing symbiont of Aeschynomene indica.</title>
        <authorList>
            <person name="Okubo T."/>
            <person name="Fukushima S."/>
            <person name="Itakura M."/>
            <person name="Oshima K."/>
            <person name="Longtonglang A."/>
            <person name="Teaumroong N."/>
            <person name="Mitsui H."/>
            <person name="Hattori M."/>
            <person name="Hattori R."/>
            <person name="Hattori T."/>
            <person name="Minamisawa K."/>
        </authorList>
    </citation>
    <scope>NUCLEOTIDE SEQUENCE [LARGE SCALE GENOMIC DNA]</scope>
    <source>
        <strain evidence="1 2">S58</strain>
    </source>
</reference>
<organism evidence="1 2">
    <name type="scientific">Bradyrhizobium oligotrophicum S58</name>
    <dbReference type="NCBI Taxonomy" id="1245469"/>
    <lineage>
        <taxon>Bacteria</taxon>
        <taxon>Pseudomonadati</taxon>
        <taxon>Pseudomonadota</taxon>
        <taxon>Alphaproteobacteria</taxon>
        <taxon>Hyphomicrobiales</taxon>
        <taxon>Nitrobacteraceae</taxon>
        <taxon>Bradyrhizobium</taxon>
    </lineage>
</organism>
<dbReference type="GeneID" id="301815597"/>
<protein>
    <submittedName>
        <fullName evidence="1">Uncharacterized protein</fullName>
    </submittedName>
</protein>
<dbReference type="RefSeq" id="WP_015664802.1">
    <property type="nucleotide sequence ID" value="NC_020453.1"/>
</dbReference>
<proteinExistence type="predicted"/>
<accession>M4Z2Z0</accession>
<dbReference type="PATRIC" id="fig|1245469.3.peg.1697"/>
<dbReference type="HOGENOM" id="CLU_2647413_0_0_5"/>
<name>M4Z2Z0_9BRAD</name>
<evidence type="ECO:0000313" key="2">
    <source>
        <dbReference type="Proteomes" id="UP000011841"/>
    </source>
</evidence>
<dbReference type="Proteomes" id="UP000011841">
    <property type="component" value="Chromosome"/>
</dbReference>
<keyword evidence="2" id="KW-1185">Reference proteome</keyword>
<dbReference type="EMBL" id="AP012603">
    <property type="protein sequence ID" value="BAM87673.1"/>
    <property type="molecule type" value="Genomic_DNA"/>
</dbReference>
<dbReference type="STRING" id="1245469.S58_16650"/>
<dbReference type="KEGG" id="aol:S58_16650"/>
<dbReference type="AlphaFoldDB" id="M4Z2Z0"/>
<dbReference type="OrthoDB" id="8238945at2"/>
<evidence type="ECO:0000313" key="1">
    <source>
        <dbReference type="EMBL" id="BAM87673.1"/>
    </source>
</evidence>
<sequence length="76" mass="8362">MSGKMGIFTRGDDLRDARAKPDETWKLGGDPLTAQEPVHALGLSEKHGAGHFYNMEKWQAGRLGCDQDASAHPSRR</sequence>